<reference evidence="1 2" key="1">
    <citation type="submission" date="2020-02" db="EMBL/GenBank/DDBJ databases">
        <authorList>
            <person name="Zheng R.K."/>
            <person name="Sun C.M."/>
        </authorList>
    </citation>
    <scope>NUCLEOTIDE SEQUENCE [LARGE SCALE GENOMIC DNA]</scope>
    <source>
        <strain evidence="2">zrk23</strain>
    </source>
</reference>
<dbReference type="KEGG" id="spzr:G5C33_01505"/>
<dbReference type="InterPro" id="IPR036890">
    <property type="entry name" value="HATPase_C_sf"/>
</dbReference>
<dbReference type="SUPFAM" id="SSF55874">
    <property type="entry name" value="ATPase domain of HSP90 chaperone/DNA topoisomerase II/histidine kinase"/>
    <property type="match status" value="1"/>
</dbReference>
<dbReference type="Proteomes" id="UP000501568">
    <property type="component" value="Chromosome"/>
</dbReference>
<organism evidence="1 2">
    <name type="scientific">Stakelama tenebrarum</name>
    <dbReference type="NCBI Taxonomy" id="2711215"/>
    <lineage>
        <taxon>Bacteria</taxon>
        <taxon>Pseudomonadati</taxon>
        <taxon>Pseudomonadota</taxon>
        <taxon>Alphaproteobacteria</taxon>
        <taxon>Sphingomonadales</taxon>
        <taxon>Sphingomonadaceae</taxon>
        <taxon>Stakelama</taxon>
    </lineage>
</organism>
<name>A0A6G6Y105_9SPHN</name>
<evidence type="ECO:0000313" key="1">
    <source>
        <dbReference type="EMBL" id="QIG78590.1"/>
    </source>
</evidence>
<dbReference type="EMBL" id="CP049109">
    <property type="protein sequence ID" value="QIG78590.1"/>
    <property type="molecule type" value="Genomic_DNA"/>
</dbReference>
<keyword evidence="2" id="KW-1185">Reference proteome</keyword>
<dbReference type="AlphaFoldDB" id="A0A6G6Y105"/>
<sequence>MKQVDIPERILVGSYFLETLTTGMYENPLHCVREYVQNSFDAVLDARRATILQSAQGTIGIAVTSSSGRKNLTITDDGSGIASASAIETLLSLGNSAKKPVLHAGFRGIGRLAGIAYCQTLRFTTSSPGETIETIVEFDCALLRGSMRPGTRARDISDVIKEAVTATVSDAPAEAHYTKVELLSLTDAGSELVEEQRLTEYLRQHAPVDYAPDFGHVEEILEAAARFGVNVPTVRLTLSVGRRKSEIFKPYRDVLGGQAEGGNTTVSKIREVETFGDADGAWFGWFAITDFPGEIKDEAVAGFRFRMKNIQIDGVGIAENLLSETSATTDRRFTRWMVGEIFIGDTLIVPNARRDGFEEGEQWTKVQNALRVIFADFAKHIRKISARRNSMAKVKSELATVDDKVAELSSGATREQKREIDRTLSKQLKSLQRNLNRGADEKRVSLLTSQIKELRERIETIPENQDTRKFVLLETTLATIGEVLRRHVQEETALMVESEIAERLSEMES</sequence>
<evidence type="ECO:0008006" key="3">
    <source>
        <dbReference type="Google" id="ProtNLM"/>
    </source>
</evidence>
<evidence type="ECO:0000313" key="2">
    <source>
        <dbReference type="Proteomes" id="UP000501568"/>
    </source>
</evidence>
<accession>A0A6G6Y105</accession>
<dbReference type="RefSeq" id="WP_165325589.1">
    <property type="nucleotide sequence ID" value="NZ_CP049109.1"/>
</dbReference>
<dbReference type="Pfam" id="PF13589">
    <property type="entry name" value="HATPase_c_3"/>
    <property type="match status" value="1"/>
</dbReference>
<gene>
    <name evidence="1" type="ORF">G5C33_01505</name>
</gene>
<dbReference type="Gene3D" id="3.30.565.10">
    <property type="entry name" value="Histidine kinase-like ATPase, C-terminal domain"/>
    <property type="match status" value="1"/>
</dbReference>
<proteinExistence type="predicted"/>
<protein>
    <recommendedName>
        <fullName evidence="3">ATP-binding protein</fullName>
    </recommendedName>
</protein>